<feature type="non-terminal residue" evidence="2">
    <location>
        <position position="68"/>
    </location>
</feature>
<reference evidence="2" key="1">
    <citation type="journal article" date="2009" name="Toxicon">
        <title>Cloning and characterization of cDNA sequences encoding for new venom peptides of the Brazilian scorpion Opisthacanthus cayaporum.</title>
        <authorList>
            <person name="Silva E.C."/>
            <person name="Camargos T.S."/>
            <person name="Maranhao A.Q."/>
            <person name="Silva-Pereira I."/>
            <person name="Silva L.P."/>
            <person name="Possani L.D."/>
            <person name="Schwartz E.F."/>
        </authorList>
    </citation>
    <scope>NUCLEOTIDE SEQUENCE</scope>
    <source>
        <tissue evidence="2">Venom gland</tissue>
    </source>
</reference>
<name>C5J890_OPICY</name>
<proteinExistence type="evidence at transcript level"/>
<organism evidence="2">
    <name type="scientific">Opisthacanthus cayaporum</name>
    <name type="common">South American scorpion</name>
    <dbReference type="NCBI Taxonomy" id="573324"/>
    <lineage>
        <taxon>Eukaryota</taxon>
        <taxon>Metazoa</taxon>
        <taxon>Ecdysozoa</taxon>
        <taxon>Arthropoda</taxon>
        <taxon>Chelicerata</taxon>
        <taxon>Arachnida</taxon>
        <taxon>Scorpiones</taxon>
        <taxon>Iurida</taxon>
        <taxon>Scorpionoidea</taxon>
        <taxon>Hemiscorpiidae</taxon>
        <taxon>Opisthacanthus</taxon>
    </lineage>
</organism>
<sequence length="68" mass="7996">MKLRALLLVTVIRFAIISSSYCQDIYQLEDGYAPIEKRNPVLTWAAGKAAGWGWKKWRNHRKNHRGRR</sequence>
<protein>
    <submittedName>
        <fullName evidence="2">Uncharacterized protein</fullName>
    </submittedName>
</protein>
<evidence type="ECO:0000313" key="2">
    <source>
        <dbReference type="EMBL" id="CAX51394.1"/>
    </source>
</evidence>
<feature type="chain" id="PRO_5002953339" evidence="1">
    <location>
        <begin position="23"/>
        <end position="68"/>
    </location>
</feature>
<dbReference type="AlphaFoldDB" id="C5J890"/>
<evidence type="ECO:0000256" key="1">
    <source>
        <dbReference type="SAM" id="SignalP"/>
    </source>
</evidence>
<feature type="signal peptide" evidence="1">
    <location>
        <begin position="1"/>
        <end position="22"/>
    </location>
</feature>
<dbReference type="EMBL" id="FM998748">
    <property type="protein sequence ID" value="CAX51394.1"/>
    <property type="molecule type" value="mRNA"/>
</dbReference>
<accession>C5J890</accession>
<keyword evidence="1" id="KW-0732">Signal</keyword>